<feature type="region of interest" description="Disordered" evidence="1">
    <location>
        <begin position="86"/>
        <end position="116"/>
    </location>
</feature>
<reference evidence="2 3" key="1">
    <citation type="submission" date="2014-04" db="EMBL/GenBank/DDBJ databases">
        <authorList>
            <consortium name="DOE Joint Genome Institute"/>
            <person name="Kuo A."/>
            <person name="Kohler A."/>
            <person name="Nagy L.G."/>
            <person name="Floudas D."/>
            <person name="Copeland A."/>
            <person name="Barry K.W."/>
            <person name="Cichocki N."/>
            <person name="Veneault-Fourrey C."/>
            <person name="LaButti K."/>
            <person name="Lindquist E.A."/>
            <person name="Lipzen A."/>
            <person name="Lundell T."/>
            <person name="Morin E."/>
            <person name="Murat C."/>
            <person name="Sun H."/>
            <person name="Tunlid A."/>
            <person name="Henrissat B."/>
            <person name="Grigoriev I.V."/>
            <person name="Hibbett D.S."/>
            <person name="Martin F."/>
            <person name="Nordberg H.P."/>
            <person name="Cantor M.N."/>
            <person name="Hua S.X."/>
        </authorList>
    </citation>
    <scope>NUCLEOTIDE SEQUENCE [LARGE SCALE GENOMIC DNA]</scope>
    <source>
        <strain evidence="2 3">LaAM-08-1</strain>
    </source>
</reference>
<dbReference type="AlphaFoldDB" id="A0A0C9XN03"/>
<dbReference type="Proteomes" id="UP000054477">
    <property type="component" value="Unassembled WGS sequence"/>
</dbReference>
<sequence>MAKGQLEDSTDGARWISLSTSFPLKKDKRDIYRAHYGRLGFGLLLTAKVLNVQVPLLFKSTVGGLNVNVDIMARFLAGSFVIGCTSSSSSSSHPPHILTRPSSFIRRGSDKTRVDP</sequence>
<name>A0A0C9XN03_9AGAR</name>
<evidence type="ECO:0000256" key="1">
    <source>
        <dbReference type="SAM" id="MobiDB-lite"/>
    </source>
</evidence>
<protein>
    <submittedName>
        <fullName evidence="2">Uncharacterized protein</fullName>
    </submittedName>
</protein>
<accession>A0A0C9XN03</accession>
<organism evidence="2 3">
    <name type="scientific">Laccaria amethystina LaAM-08-1</name>
    <dbReference type="NCBI Taxonomy" id="1095629"/>
    <lineage>
        <taxon>Eukaryota</taxon>
        <taxon>Fungi</taxon>
        <taxon>Dikarya</taxon>
        <taxon>Basidiomycota</taxon>
        <taxon>Agaricomycotina</taxon>
        <taxon>Agaricomycetes</taxon>
        <taxon>Agaricomycetidae</taxon>
        <taxon>Agaricales</taxon>
        <taxon>Agaricineae</taxon>
        <taxon>Hydnangiaceae</taxon>
        <taxon>Laccaria</taxon>
    </lineage>
</organism>
<evidence type="ECO:0000313" key="2">
    <source>
        <dbReference type="EMBL" id="KIK06481.1"/>
    </source>
</evidence>
<dbReference type="HOGENOM" id="CLU_2097256_0_0_1"/>
<reference evidence="3" key="2">
    <citation type="submission" date="2015-01" db="EMBL/GenBank/DDBJ databases">
        <title>Evolutionary Origins and Diversification of the Mycorrhizal Mutualists.</title>
        <authorList>
            <consortium name="DOE Joint Genome Institute"/>
            <consortium name="Mycorrhizal Genomics Consortium"/>
            <person name="Kohler A."/>
            <person name="Kuo A."/>
            <person name="Nagy L.G."/>
            <person name="Floudas D."/>
            <person name="Copeland A."/>
            <person name="Barry K.W."/>
            <person name="Cichocki N."/>
            <person name="Veneault-Fourrey C."/>
            <person name="LaButti K."/>
            <person name="Lindquist E.A."/>
            <person name="Lipzen A."/>
            <person name="Lundell T."/>
            <person name="Morin E."/>
            <person name="Murat C."/>
            <person name="Riley R."/>
            <person name="Ohm R."/>
            <person name="Sun H."/>
            <person name="Tunlid A."/>
            <person name="Henrissat B."/>
            <person name="Grigoriev I.V."/>
            <person name="Hibbett D.S."/>
            <person name="Martin F."/>
        </authorList>
    </citation>
    <scope>NUCLEOTIDE SEQUENCE [LARGE SCALE GENOMIC DNA]</scope>
    <source>
        <strain evidence="3">LaAM-08-1</strain>
    </source>
</reference>
<feature type="compositionally biased region" description="Basic and acidic residues" evidence="1">
    <location>
        <begin position="107"/>
        <end position="116"/>
    </location>
</feature>
<dbReference type="EMBL" id="KN838552">
    <property type="protein sequence ID" value="KIK06481.1"/>
    <property type="molecule type" value="Genomic_DNA"/>
</dbReference>
<proteinExistence type="predicted"/>
<keyword evidence="3" id="KW-1185">Reference proteome</keyword>
<evidence type="ECO:0000313" key="3">
    <source>
        <dbReference type="Proteomes" id="UP000054477"/>
    </source>
</evidence>
<gene>
    <name evidence="2" type="ORF">K443DRAFT_674140</name>
</gene>